<evidence type="ECO:0000256" key="2">
    <source>
        <dbReference type="ARBA" id="ARBA00022729"/>
    </source>
</evidence>
<dbReference type="InterPro" id="IPR001967">
    <property type="entry name" value="Peptidase_S11_N"/>
</dbReference>
<dbReference type="Pfam" id="PF00768">
    <property type="entry name" value="Peptidase_S11"/>
    <property type="match status" value="1"/>
</dbReference>
<dbReference type="PRINTS" id="PR00725">
    <property type="entry name" value="DADACBPTASE1"/>
</dbReference>
<sequence>MFERARRLFVALGAAALTAVSPLATSAQAQIPYLTMPTLPTTAPKYAAIVVDARTGEVLYAKRADSPRYPASITKIMTLYLTFEALSSGRLRPDETVMISPRAAAQAPTKLGLSAGESLTVNEAMQALAIKSANDIAVALAEKLGGSEARFAAMMTLRAQELGMANTRFVNASGLPDSRQVSTARDIGILSRAVMRDYPQYYRLFSQQSFTFRGTSMNNHNGLLGAMPGVDGLKTGYTNASGYNIAISAVRDNRRLIAVVLGAPSTAKRNNNAEDLLLTGFDVMNRRARGEKITIAQNLFEPEPVGPIERPSVEQGDGEQDGLKIVLASAPPPRVSSYDFVDPTRNMLRGSQSADKPKADAKTSDKDKKKAEKEDRKPAGKWVVQVGAFKSKSLAKEQLSLVEKRFGKHFGKADGDTDSIGGTYRARFSGFTEASAKDACGALKAKKMACMVVKPG</sequence>
<evidence type="ECO:0000256" key="6">
    <source>
        <dbReference type="ARBA" id="ARBA00023316"/>
    </source>
</evidence>
<dbReference type="PANTHER" id="PTHR21581">
    <property type="entry name" value="D-ALANYL-D-ALANINE CARBOXYPEPTIDASE"/>
    <property type="match status" value="1"/>
</dbReference>
<keyword evidence="6" id="KW-0961">Cell wall biogenesis/degradation</keyword>
<dbReference type="InterPro" id="IPR018044">
    <property type="entry name" value="Peptidase_S11"/>
</dbReference>
<protein>
    <submittedName>
        <fullName evidence="13">D-alanyl-D-alanine carboxypeptidase</fullName>
    </submittedName>
</protein>
<feature type="active site" evidence="7">
    <location>
        <position position="132"/>
    </location>
</feature>
<proteinExistence type="inferred from homology"/>
<dbReference type="EMBL" id="JAGSGD010000001">
    <property type="protein sequence ID" value="MBR7619677.1"/>
    <property type="molecule type" value="Genomic_DNA"/>
</dbReference>
<feature type="region of interest" description="Disordered" evidence="10">
    <location>
        <begin position="336"/>
        <end position="379"/>
    </location>
</feature>
<feature type="active site" description="Proton acceptor" evidence="7">
    <location>
        <position position="75"/>
    </location>
</feature>
<dbReference type="GO" id="GO:0008360">
    <property type="term" value="P:regulation of cell shape"/>
    <property type="evidence" value="ECO:0007669"/>
    <property type="project" value="UniProtKB-KW"/>
</dbReference>
<organism evidence="13 14">
    <name type="scientific">Phenylobacterium glaciei</name>
    <dbReference type="NCBI Taxonomy" id="2803784"/>
    <lineage>
        <taxon>Bacteria</taxon>
        <taxon>Pseudomonadati</taxon>
        <taxon>Pseudomonadota</taxon>
        <taxon>Alphaproteobacteria</taxon>
        <taxon>Caulobacterales</taxon>
        <taxon>Caulobacteraceae</taxon>
        <taxon>Phenylobacterium</taxon>
    </lineage>
</organism>
<evidence type="ECO:0000313" key="13">
    <source>
        <dbReference type="EMBL" id="MBR7619677.1"/>
    </source>
</evidence>
<keyword evidence="4" id="KW-0133">Cell shape</keyword>
<dbReference type="AlphaFoldDB" id="A0A941D0H5"/>
<dbReference type="Gene3D" id="3.40.710.10">
    <property type="entry name" value="DD-peptidase/beta-lactamase superfamily"/>
    <property type="match status" value="1"/>
</dbReference>
<dbReference type="GO" id="GO:0006508">
    <property type="term" value="P:proteolysis"/>
    <property type="evidence" value="ECO:0007669"/>
    <property type="project" value="InterPro"/>
</dbReference>
<name>A0A941D0H5_9CAUL</name>
<dbReference type="InterPro" id="IPR007730">
    <property type="entry name" value="SPOR-like_dom"/>
</dbReference>
<reference evidence="13" key="1">
    <citation type="submission" date="2021-04" db="EMBL/GenBank/DDBJ databases">
        <title>Draft genome assembly of strain Phenylobacterium sp. 20VBR1 using MiniION and Illumina platforms.</title>
        <authorList>
            <person name="Thomas F.A."/>
            <person name="Krishnan K.P."/>
            <person name="Sinha R.K."/>
        </authorList>
    </citation>
    <scope>NUCLEOTIDE SEQUENCE</scope>
    <source>
        <strain evidence="13">20VBR1</strain>
    </source>
</reference>
<dbReference type="RefSeq" id="WP_215340020.1">
    <property type="nucleotide sequence ID" value="NZ_JAGSGD010000001.1"/>
</dbReference>
<dbReference type="Pfam" id="PF05036">
    <property type="entry name" value="SPOR"/>
    <property type="match status" value="1"/>
</dbReference>
<comment type="caution">
    <text evidence="13">The sequence shown here is derived from an EMBL/GenBank/DDBJ whole genome shotgun (WGS) entry which is preliminary data.</text>
</comment>
<evidence type="ECO:0000256" key="4">
    <source>
        <dbReference type="ARBA" id="ARBA00022960"/>
    </source>
</evidence>
<accession>A0A941D0H5</accession>
<evidence type="ECO:0000313" key="14">
    <source>
        <dbReference type="Proteomes" id="UP000622580"/>
    </source>
</evidence>
<feature type="domain" description="SPOR" evidence="12">
    <location>
        <begin position="376"/>
        <end position="456"/>
    </location>
</feature>
<evidence type="ECO:0000256" key="5">
    <source>
        <dbReference type="ARBA" id="ARBA00022984"/>
    </source>
</evidence>
<gene>
    <name evidence="13" type="ORF">JKL49_09785</name>
</gene>
<evidence type="ECO:0000256" key="8">
    <source>
        <dbReference type="PIRSR" id="PIRSR618044-2"/>
    </source>
</evidence>
<feature type="binding site" evidence="8">
    <location>
        <position position="234"/>
    </location>
    <ligand>
        <name>substrate</name>
    </ligand>
</feature>
<feature type="signal peptide" evidence="11">
    <location>
        <begin position="1"/>
        <end position="29"/>
    </location>
</feature>
<feature type="compositionally biased region" description="Basic and acidic residues" evidence="10">
    <location>
        <begin position="355"/>
        <end position="378"/>
    </location>
</feature>
<evidence type="ECO:0000256" key="1">
    <source>
        <dbReference type="ARBA" id="ARBA00007164"/>
    </source>
</evidence>
<keyword evidence="2 11" id="KW-0732">Signal</keyword>
<evidence type="ECO:0000256" key="10">
    <source>
        <dbReference type="SAM" id="MobiDB-lite"/>
    </source>
</evidence>
<dbReference type="Proteomes" id="UP000622580">
    <property type="component" value="Unassembled WGS sequence"/>
</dbReference>
<dbReference type="GO" id="GO:0071555">
    <property type="term" value="P:cell wall organization"/>
    <property type="evidence" value="ECO:0007669"/>
    <property type="project" value="UniProtKB-KW"/>
</dbReference>
<dbReference type="PANTHER" id="PTHR21581:SF6">
    <property type="entry name" value="TRAFFICKING PROTEIN PARTICLE COMPLEX SUBUNIT 12"/>
    <property type="match status" value="1"/>
</dbReference>
<evidence type="ECO:0000256" key="11">
    <source>
        <dbReference type="SAM" id="SignalP"/>
    </source>
</evidence>
<keyword evidence="14" id="KW-1185">Reference proteome</keyword>
<dbReference type="GO" id="GO:0009002">
    <property type="term" value="F:serine-type D-Ala-D-Ala carboxypeptidase activity"/>
    <property type="evidence" value="ECO:0007669"/>
    <property type="project" value="InterPro"/>
</dbReference>
<keyword evidence="3" id="KW-0378">Hydrolase</keyword>
<evidence type="ECO:0000256" key="7">
    <source>
        <dbReference type="PIRSR" id="PIRSR618044-1"/>
    </source>
</evidence>
<evidence type="ECO:0000256" key="3">
    <source>
        <dbReference type="ARBA" id="ARBA00022801"/>
    </source>
</evidence>
<dbReference type="InterPro" id="IPR036680">
    <property type="entry name" value="SPOR-like_sf"/>
</dbReference>
<keyword evidence="5" id="KW-0573">Peptidoglycan synthesis</keyword>
<comment type="similarity">
    <text evidence="1 9">Belongs to the peptidase S11 family.</text>
</comment>
<dbReference type="PROSITE" id="PS51724">
    <property type="entry name" value="SPOR"/>
    <property type="match status" value="1"/>
</dbReference>
<evidence type="ECO:0000259" key="12">
    <source>
        <dbReference type="PROSITE" id="PS51724"/>
    </source>
</evidence>
<dbReference type="InterPro" id="IPR012338">
    <property type="entry name" value="Beta-lactam/transpept-like"/>
</dbReference>
<evidence type="ECO:0000256" key="9">
    <source>
        <dbReference type="RuleBase" id="RU004016"/>
    </source>
</evidence>
<dbReference type="GO" id="GO:0009252">
    <property type="term" value="P:peptidoglycan biosynthetic process"/>
    <property type="evidence" value="ECO:0007669"/>
    <property type="project" value="UniProtKB-KW"/>
</dbReference>
<dbReference type="SUPFAM" id="SSF56601">
    <property type="entry name" value="beta-lactamase/transpeptidase-like"/>
    <property type="match status" value="1"/>
</dbReference>
<feature type="chain" id="PRO_5037566075" evidence="11">
    <location>
        <begin position="30"/>
        <end position="456"/>
    </location>
</feature>
<dbReference type="GO" id="GO:0042834">
    <property type="term" value="F:peptidoglycan binding"/>
    <property type="evidence" value="ECO:0007669"/>
    <property type="project" value="InterPro"/>
</dbReference>
<keyword evidence="13" id="KW-0121">Carboxypeptidase</keyword>
<keyword evidence="13" id="KW-0645">Protease</keyword>
<feature type="active site" description="Acyl-ester intermediate" evidence="7">
    <location>
        <position position="72"/>
    </location>
</feature>
<dbReference type="Gene3D" id="3.30.70.1070">
    <property type="entry name" value="Sporulation related repeat"/>
    <property type="match status" value="1"/>
</dbReference>